<dbReference type="InterPro" id="IPR037185">
    <property type="entry name" value="EmrE-like"/>
</dbReference>
<accession>A0A7S2GQ05</accession>
<dbReference type="PANTHER" id="PTHR23051:SF0">
    <property type="entry name" value="SOLUTE CARRIER FAMILY 35 MEMBER F5"/>
    <property type="match status" value="1"/>
</dbReference>
<organism evidence="7">
    <name type="scientific">Octactis speculum</name>
    <dbReference type="NCBI Taxonomy" id="3111310"/>
    <lineage>
        <taxon>Eukaryota</taxon>
        <taxon>Sar</taxon>
        <taxon>Stramenopiles</taxon>
        <taxon>Ochrophyta</taxon>
        <taxon>Dictyochophyceae</taxon>
        <taxon>Dictyochales</taxon>
        <taxon>Dictyochaceae</taxon>
        <taxon>Octactis</taxon>
    </lineage>
</organism>
<dbReference type="Pfam" id="PF00892">
    <property type="entry name" value="EamA"/>
    <property type="match status" value="1"/>
</dbReference>
<dbReference type="PANTHER" id="PTHR23051">
    <property type="entry name" value="SOLUTE CARRIER FAMILY 35, MEMBER F5"/>
    <property type="match status" value="1"/>
</dbReference>
<dbReference type="EMBL" id="HBGS01049251">
    <property type="protein sequence ID" value="CAD9464280.1"/>
    <property type="molecule type" value="Transcribed_RNA"/>
</dbReference>
<reference evidence="7" key="1">
    <citation type="submission" date="2021-01" db="EMBL/GenBank/DDBJ databases">
        <authorList>
            <person name="Corre E."/>
            <person name="Pelletier E."/>
            <person name="Niang G."/>
            <person name="Scheremetjew M."/>
            <person name="Finn R."/>
            <person name="Kale V."/>
            <person name="Holt S."/>
            <person name="Cochrane G."/>
            <person name="Meng A."/>
            <person name="Brown T."/>
            <person name="Cohen L."/>
        </authorList>
    </citation>
    <scope>NUCLEOTIDE SEQUENCE</scope>
    <source>
        <strain evidence="7">CCMP1381</strain>
    </source>
</reference>
<feature type="transmembrane region" description="Helical" evidence="5">
    <location>
        <begin position="218"/>
        <end position="237"/>
    </location>
</feature>
<feature type="transmembrane region" description="Helical" evidence="5">
    <location>
        <begin position="249"/>
        <end position="272"/>
    </location>
</feature>
<protein>
    <recommendedName>
        <fullName evidence="6">EamA domain-containing protein</fullName>
    </recommendedName>
</protein>
<evidence type="ECO:0000256" key="3">
    <source>
        <dbReference type="ARBA" id="ARBA00022989"/>
    </source>
</evidence>
<name>A0A7S2GQ05_9STRA</name>
<dbReference type="AlphaFoldDB" id="A0A7S2GQ05"/>
<feature type="transmembrane region" description="Helical" evidence="5">
    <location>
        <begin position="43"/>
        <end position="67"/>
    </location>
</feature>
<sequence length="381" mass="40954">MKKSGRWAVGLLFLVLIAVIWAGASVLVQYIYEELDYEQPFVLTYICNSLFAIYIPGYLAISLFGCVKNPPLRGHGPREGCGFCCTKEVEVRKLILDSDYDVCEGEESENPPEHPLSAGHQGFWSHLSTAKISAMICPIWFLANWTYNQSLSMTSVTSSTIIATTSSLFTYVLAILSGNEVFTLTKLTGVLLCIAGAIMVALNDREEADDAGGSESSFWGDSVCLVSAVLYSVYTVLIRAQVPNEETVAMPLLFGYIGVFNMIGLVPVLLIVSSFVPQLFSGLSSEVLGFVVLKGLADNVLSDYLWALAVLYTTPTVATVGLSLTIPLAFLSDALLKGKAPTVLSALGAVSVVLGFVSVNVGDRAFEVRCLKLVGFSGTES</sequence>
<feature type="domain" description="EamA" evidence="6">
    <location>
        <begin position="141"/>
        <end position="201"/>
    </location>
</feature>
<evidence type="ECO:0000256" key="1">
    <source>
        <dbReference type="ARBA" id="ARBA00004141"/>
    </source>
</evidence>
<feature type="transmembrane region" description="Helical" evidence="5">
    <location>
        <begin position="304"/>
        <end position="330"/>
    </location>
</feature>
<comment type="subcellular location">
    <subcellularLocation>
        <location evidence="1">Membrane</location>
        <topology evidence="1">Multi-pass membrane protein</topology>
    </subcellularLocation>
</comment>
<evidence type="ECO:0000256" key="5">
    <source>
        <dbReference type="SAM" id="Phobius"/>
    </source>
</evidence>
<feature type="transmembrane region" description="Helical" evidence="5">
    <location>
        <begin position="183"/>
        <end position="202"/>
    </location>
</feature>
<gene>
    <name evidence="7" type="ORF">DSPE1174_LOCUS25634</name>
</gene>
<keyword evidence="4 5" id="KW-0472">Membrane</keyword>
<feature type="transmembrane region" description="Helical" evidence="5">
    <location>
        <begin position="155"/>
        <end position="176"/>
    </location>
</feature>
<dbReference type="InterPro" id="IPR000620">
    <property type="entry name" value="EamA_dom"/>
</dbReference>
<keyword evidence="2 5" id="KW-0812">Transmembrane</keyword>
<dbReference type="SUPFAM" id="SSF103481">
    <property type="entry name" value="Multidrug resistance efflux transporter EmrE"/>
    <property type="match status" value="2"/>
</dbReference>
<proteinExistence type="predicted"/>
<feature type="transmembrane region" description="Helical" evidence="5">
    <location>
        <begin position="7"/>
        <end position="31"/>
    </location>
</feature>
<evidence type="ECO:0000256" key="4">
    <source>
        <dbReference type="ARBA" id="ARBA00023136"/>
    </source>
</evidence>
<feature type="transmembrane region" description="Helical" evidence="5">
    <location>
        <begin position="342"/>
        <end position="362"/>
    </location>
</feature>
<evidence type="ECO:0000313" key="7">
    <source>
        <dbReference type="EMBL" id="CAD9464280.1"/>
    </source>
</evidence>
<dbReference type="GO" id="GO:0016020">
    <property type="term" value="C:membrane"/>
    <property type="evidence" value="ECO:0007669"/>
    <property type="project" value="UniProtKB-SubCell"/>
</dbReference>
<keyword evidence="3 5" id="KW-1133">Transmembrane helix</keyword>
<evidence type="ECO:0000256" key="2">
    <source>
        <dbReference type="ARBA" id="ARBA00022692"/>
    </source>
</evidence>
<evidence type="ECO:0000259" key="6">
    <source>
        <dbReference type="Pfam" id="PF00892"/>
    </source>
</evidence>